<sequence length="815" mass="94934">MKRSSHELLLFFINGLNFVFFFSSYCRLSVYLFIFTAIITNEIHAMKRYLKTDEWNIIEDNFHADNLRMSESIFSLGNGRFGQRGNFEEPYSSDSYRGSFVAGITFLDKTRVGWWKNGFPAFYTRIPYAADWSRVSLRLIDEELDLAQWDVNSFNRRLDMKAGISYRDFEVTSPRGNQLCIHVEHIDNMAHPNLCLVKYNVTSINYTGKISLVPSLNAIITNKDDEQSEKIWNILRSGVTKDCAYLWTQTRREDAQVCYAMTYHFFKNGKETTSNPIRIEKEKQTGFSLGADVKPGDNITLIKYTAITSSLYYERHDLIEHSIAEARQAKVSGWETLADDHQQAWKDIWNEMDVTIEGDPEAQQGIRYNIFQLCQTYRGDDPRLNIGPKGFTGERYGGNTYWNTELCCVPFFLLSTPREIVKNLLIYRYNQLPKAIENARKLGFKDGAALFPQVTNNGEECHSEWEITFEEIHRNNIIVYAIAQHAALTGSKDYVAKYGLEVMIAVSRFWSQRVSFSKPKQKYVILGVTGPDEYENNVDNNWYTNYSCVQCLRMTLRYIEIIAGEYPDEYARVRRVTNLRQQEEAERWRDIIDRMYLPEDKELGIFVQNDGYLDKELKSTDAIPPEERPINQHWSWDRILRSCYIKQSDVLLGLYLYYFHFDKETVRRNFEFYEAMTVHESSLSPHIHSILAARIGEVERAYQLFMHATRLDLDDYNNETHQGLHITSMPGSWLAIVRGFAGMEVLENTLSFSPVVPEKWKGYSFQVNYQGRTLYMHIGKEIKISLIAGDELNIQVYQNVYSLKSGTDLKLRIED</sequence>
<organism evidence="7 8">
    <name type="scientific">Bacteroides oleiciplenus YIT 12058</name>
    <dbReference type="NCBI Taxonomy" id="742727"/>
    <lineage>
        <taxon>Bacteria</taxon>
        <taxon>Pseudomonadati</taxon>
        <taxon>Bacteroidota</taxon>
        <taxon>Bacteroidia</taxon>
        <taxon>Bacteroidales</taxon>
        <taxon>Bacteroidaceae</taxon>
        <taxon>Bacteroides</taxon>
    </lineage>
</organism>
<feature type="transmembrane region" description="Helical" evidence="3">
    <location>
        <begin position="12"/>
        <end position="39"/>
    </location>
</feature>
<proteinExistence type="inferred from homology"/>
<name>K9DRF7_9BACE</name>
<dbReference type="AlphaFoldDB" id="K9DRF7"/>
<dbReference type="STRING" id="742727.HMPREF9447_05312"/>
<evidence type="ECO:0000259" key="6">
    <source>
        <dbReference type="Pfam" id="PF03636"/>
    </source>
</evidence>
<dbReference type="PATRIC" id="fig|742727.4.peg.5430"/>
<dbReference type="PANTHER" id="PTHR11051">
    <property type="entry name" value="GLYCOSYL HYDROLASE-RELATED"/>
    <property type="match status" value="1"/>
</dbReference>
<dbReference type="SUPFAM" id="SSF74650">
    <property type="entry name" value="Galactose mutarotase-like"/>
    <property type="match status" value="1"/>
</dbReference>
<dbReference type="HOGENOM" id="CLU_006285_2_2_10"/>
<evidence type="ECO:0000313" key="7">
    <source>
        <dbReference type="EMBL" id="EKU87429.1"/>
    </source>
</evidence>
<dbReference type="NCBIfam" id="NF010380">
    <property type="entry name" value="PRK13807.1"/>
    <property type="match status" value="1"/>
</dbReference>
<evidence type="ECO:0000256" key="2">
    <source>
        <dbReference type="PIRSR" id="PIRSR036289-50"/>
    </source>
</evidence>
<keyword evidence="8" id="KW-1185">Reference proteome</keyword>
<accession>K9DRF7</accession>
<dbReference type="Gene3D" id="2.60.420.10">
    <property type="entry name" value="Maltose phosphorylase, domain 3"/>
    <property type="match status" value="1"/>
</dbReference>
<keyword evidence="3" id="KW-0812">Transmembrane</keyword>
<dbReference type="InterPro" id="IPR037018">
    <property type="entry name" value="GH65_N"/>
</dbReference>
<keyword evidence="3" id="KW-0472">Membrane</keyword>
<dbReference type="Pfam" id="PF03632">
    <property type="entry name" value="Glyco_hydro_65m"/>
    <property type="match status" value="1"/>
</dbReference>
<evidence type="ECO:0000313" key="8">
    <source>
        <dbReference type="Proteomes" id="UP000009872"/>
    </source>
</evidence>
<dbReference type="GO" id="GO:0030246">
    <property type="term" value="F:carbohydrate binding"/>
    <property type="evidence" value="ECO:0007669"/>
    <property type="project" value="InterPro"/>
</dbReference>
<keyword evidence="3" id="KW-1133">Transmembrane helix</keyword>
<dbReference type="Gene3D" id="1.50.10.10">
    <property type="match status" value="1"/>
</dbReference>
<dbReference type="GO" id="GO:0004553">
    <property type="term" value="F:hydrolase activity, hydrolyzing O-glycosyl compounds"/>
    <property type="evidence" value="ECO:0007669"/>
    <property type="project" value="TreeGrafter"/>
</dbReference>
<dbReference type="GO" id="GO:0005975">
    <property type="term" value="P:carbohydrate metabolic process"/>
    <property type="evidence" value="ECO:0007669"/>
    <property type="project" value="InterPro"/>
</dbReference>
<dbReference type="PANTHER" id="PTHR11051:SF14">
    <property type="entry name" value="MALTOSE PHOSPHORYLASE"/>
    <property type="match status" value="1"/>
</dbReference>
<evidence type="ECO:0000259" key="4">
    <source>
        <dbReference type="Pfam" id="PF03632"/>
    </source>
</evidence>
<dbReference type="eggNOG" id="COG1554">
    <property type="taxonomic scope" value="Bacteria"/>
</dbReference>
<evidence type="ECO:0000256" key="1">
    <source>
        <dbReference type="ARBA" id="ARBA00006768"/>
    </source>
</evidence>
<dbReference type="InterPro" id="IPR008928">
    <property type="entry name" value="6-hairpin_glycosidase_sf"/>
</dbReference>
<comment type="caution">
    <text evidence="7">The sequence shown here is derived from an EMBL/GenBank/DDBJ whole genome shotgun (WGS) entry which is preliminary data.</text>
</comment>
<feature type="active site" description="Proton donor" evidence="2">
    <location>
        <position position="533"/>
    </location>
</feature>
<dbReference type="SUPFAM" id="SSF48208">
    <property type="entry name" value="Six-hairpin glycosidases"/>
    <property type="match status" value="1"/>
</dbReference>
<dbReference type="InterPro" id="IPR017045">
    <property type="entry name" value="Malt_Pase/Glycosyl_Hdrlase"/>
</dbReference>
<feature type="domain" description="Glycoside hydrolase family 65 central catalytic" evidence="4">
    <location>
        <begin position="367"/>
        <end position="733"/>
    </location>
</feature>
<dbReference type="InterPro" id="IPR005195">
    <property type="entry name" value="Glyco_hydro_65_M"/>
</dbReference>
<feature type="domain" description="Glycoside hydrolase family 65 N-terminal" evidence="6">
    <location>
        <begin position="59"/>
        <end position="310"/>
    </location>
</feature>
<evidence type="ECO:0000256" key="3">
    <source>
        <dbReference type="SAM" id="Phobius"/>
    </source>
</evidence>
<dbReference type="InterPro" id="IPR012341">
    <property type="entry name" value="6hp_glycosidase-like_sf"/>
</dbReference>
<dbReference type="Pfam" id="PF03633">
    <property type="entry name" value="Glyco_hydro_65C"/>
    <property type="match status" value="1"/>
</dbReference>
<evidence type="ECO:0000259" key="5">
    <source>
        <dbReference type="Pfam" id="PF03633"/>
    </source>
</evidence>
<dbReference type="Pfam" id="PF03636">
    <property type="entry name" value="Glyco_hydro_65N"/>
    <property type="match status" value="1"/>
</dbReference>
<dbReference type="Gene3D" id="2.70.98.40">
    <property type="entry name" value="Glycoside hydrolase, family 65, N-terminal domain"/>
    <property type="match status" value="1"/>
</dbReference>
<dbReference type="PIRSF" id="PIRSF036289">
    <property type="entry name" value="Glycosyl_hydrolase_malt_phosph"/>
    <property type="match status" value="1"/>
</dbReference>
<dbReference type="InterPro" id="IPR005196">
    <property type="entry name" value="Glyco_hydro_65_N"/>
</dbReference>
<dbReference type="Proteomes" id="UP000009872">
    <property type="component" value="Unassembled WGS sequence"/>
</dbReference>
<dbReference type="EMBL" id="ADLF01000025">
    <property type="protein sequence ID" value="EKU87429.1"/>
    <property type="molecule type" value="Genomic_DNA"/>
</dbReference>
<dbReference type="GO" id="GO:0016757">
    <property type="term" value="F:glycosyltransferase activity"/>
    <property type="evidence" value="ECO:0007669"/>
    <property type="project" value="UniProtKB-ARBA"/>
</dbReference>
<comment type="similarity">
    <text evidence="1">Belongs to the glycosyl hydrolase 65 family.</text>
</comment>
<evidence type="ECO:0008006" key="9">
    <source>
        <dbReference type="Google" id="ProtNLM"/>
    </source>
</evidence>
<protein>
    <recommendedName>
        <fullName evidence="9">Family 65 glycosyl hydrolase</fullName>
    </recommendedName>
</protein>
<reference evidence="7 8" key="1">
    <citation type="submission" date="2012-09" db="EMBL/GenBank/DDBJ databases">
        <title>The Genome Sequence of Bacteroides oleiciplenus YIT 12058.</title>
        <authorList>
            <consortium name="The Broad Institute Genome Sequencing Platform"/>
            <person name="Earl A."/>
            <person name="Ward D."/>
            <person name="Feldgarden M."/>
            <person name="Gevers D."/>
            <person name="Morotomi M."/>
            <person name="Walker B."/>
            <person name="Young S.K."/>
            <person name="Zeng Q."/>
            <person name="Gargeya S."/>
            <person name="Fitzgerald M."/>
            <person name="Haas B."/>
            <person name="Abouelleil A."/>
            <person name="Alvarado L."/>
            <person name="Arachchi H.M."/>
            <person name="Berlin A.M."/>
            <person name="Chapman S.B."/>
            <person name="Goldberg J."/>
            <person name="Griggs A."/>
            <person name="Gujja S."/>
            <person name="Hansen M."/>
            <person name="Howarth C."/>
            <person name="Imamovic A."/>
            <person name="Larimer J."/>
            <person name="McCowen C."/>
            <person name="Montmayeur A."/>
            <person name="Murphy C."/>
            <person name="Neiman D."/>
            <person name="Pearson M."/>
            <person name="Priest M."/>
            <person name="Roberts A."/>
            <person name="Saif S."/>
            <person name="Shea T."/>
            <person name="Sisk P."/>
            <person name="Sykes S."/>
            <person name="Wortman J."/>
            <person name="Nusbaum C."/>
            <person name="Birren B."/>
        </authorList>
    </citation>
    <scope>NUCLEOTIDE SEQUENCE [LARGE SCALE GENOMIC DNA]</scope>
    <source>
        <strain evidence="7 8">YIT 12058</strain>
    </source>
</reference>
<dbReference type="InterPro" id="IPR005194">
    <property type="entry name" value="Glyco_hydro_65_C"/>
</dbReference>
<feature type="domain" description="Glycoside hydrolase family 65 C-terminal" evidence="5">
    <location>
        <begin position="743"/>
        <end position="803"/>
    </location>
</feature>
<gene>
    <name evidence="7" type="ORF">HMPREF9447_05312</name>
</gene>
<dbReference type="InterPro" id="IPR011013">
    <property type="entry name" value="Gal_mutarotase_sf_dom"/>
</dbReference>